<proteinExistence type="predicted"/>
<protein>
    <submittedName>
        <fullName evidence="2">Uncharacterized protein</fullName>
    </submittedName>
</protein>
<feature type="region of interest" description="Disordered" evidence="1">
    <location>
        <begin position="1"/>
        <end position="20"/>
    </location>
</feature>
<dbReference type="AlphaFoldDB" id="A0AA40KC52"/>
<reference evidence="2" key="1">
    <citation type="submission" date="2023-06" db="EMBL/GenBank/DDBJ databases">
        <title>Genome-scale phylogeny and comparative genomics of the fungal order Sordariales.</title>
        <authorList>
            <consortium name="Lawrence Berkeley National Laboratory"/>
            <person name="Hensen N."/>
            <person name="Bonometti L."/>
            <person name="Westerberg I."/>
            <person name="Brannstrom I.O."/>
            <person name="Guillou S."/>
            <person name="Cros-Aarteil S."/>
            <person name="Calhoun S."/>
            <person name="Haridas S."/>
            <person name="Kuo A."/>
            <person name="Mondo S."/>
            <person name="Pangilinan J."/>
            <person name="Riley R."/>
            <person name="LaButti K."/>
            <person name="Andreopoulos B."/>
            <person name="Lipzen A."/>
            <person name="Chen C."/>
            <person name="Yanf M."/>
            <person name="Daum C."/>
            <person name="Ng V."/>
            <person name="Clum A."/>
            <person name="Steindorff A."/>
            <person name="Ohm R."/>
            <person name="Martin F."/>
            <person name="Silar P."/>
            <person name="Natvig D."/>
            <person name="Lalanne C."/>
            <person name="Gautier V."/>
            <person name="Ament-velasquez S.L."/>
            <person name="Kruys A."/>
            <person name="Hutchinson M.I."/>
            <person name="Powell A.J."/>
            <person name="Barry K."/>
            <person name="Miller A.N."/>
            <person name="Grigoriev I.V."/>
            <person name="Debuchy R."/>
            <person name="Gladieux P."/>
            <person name="Thoren M.H."/>
            <person name="Johannesson H."/>
        </authorList>
    </citation>
    <scope>NUCLEOTIDE SEQUENCE</scope>
    <source>
        <strain evidence="2">SMH3187-1</strain>
    </source>
</reference>
<evidence type="ECO:0000256" key="1">
    <source>
        <dbReference type="SAM" id="MobiDB-lite"/>
    </source>
</evidence>
<name>A0AA40KC52_9PEZI</name>
<dbReference type="EMBL" id="JAUKUD010000001">
    <property type="protein sequence ID" value="KAK0753407.1"/>
    <property type="molecule type" value="Genomic_DNA"/>
</dbReference>
<evidence type="ECO:0000313" key="3">
    <source>
        <dbReference type="Proteomes" id="UP001172155"/>
    </source>
</evidence>
<keyword evidence="3" id="KW-1185">Reference proteome</keyword>
<accession>A0AA40KC52</accession>
<sequence>MDGVDGHVEACTADETEPSDNGTCWTVHRGRVACLSPMPRRVSQWQPIAPTWQRHRRGVLGRSRMILGGPLEALPSCCVLRRTIQLGHRRSPLGLRGGVVGLTRPDAAAHLRMGSFSQDQSSPRGGDHGRACLARPHLTWMLFCHLRSDLRSGTPGCALSPSPRLEPRASPGAPVGRTSPDDRWHRCRAGASNLPNTQDTSGVWVDEAGRHGEFAIVPRQLRTTPVDEWFLGQLGSQLGVVSLPAAEGEATAPRRNGEG</sequence>
<gene>
    <name evidence="2" type="ORF">B0T18DRAFT_396702</name>
</gene>
<dbReference type="Proteomes" id="UP001172155">
    <property type="component" value="Unassembled WGS sequence"/>
</dbReference>
<comment type="caution">
    <text evidence="2">The sequence shown here is derived from an EMBL/GenBank/DDBJ whole genome shotgun (WGS) entry which is preliminary data.</text>
</comment>
<organism evidence="2 3">
    <name type="scientific">Schizothecium vesticola</name>
    <dbReference type="NCBI Taxonomy" id="314040"/>
    <lineage>
        <taxon>Eukaryota</taxon>
        <taxon>Fungi</taxon>
        <taxon>Dikarya</taxon>
        <taxon>Ascomycota</taxon>
        <taxon>Pezizomycotina</taxon>
        <taxon>Sordariomycetes</taxon>
        <taxon>Sordariomycetidae</taxon>
        <taxon>Sordariales</taxon>
        <taxon>Schizotheciaceae</taxon>
        <taxon>Schizothecium</taxon>
    </lineage>
</organism>
<feature type="region of interest" description="Disordered" evidence="1">
    <location>
        <begin position="155"/>
        <end position="183"/>
    </location>
</feature>
<evidence type="ECO:0000313" key="2">
    <source>
        <dbReference type="EMBL" id="KAK0753407.1"/>
    </source>
</evidence>